<feature type="compositionally biased region" description="Acidic residues" evidence="19">
    <location>
        <begin position="1756"/>
        <end position="1768"/>
    </location>
</feature>
<evidence type="ECO:0000256" key="11">
    <source>
        <dbReference type="ARBA" id="ARBA00022990"/>
    </source>
</evidence>
<dbReference type="InterPro" id="IPR019786">
    <property type="entry name" value="Zinc_finger_PHD-type_CS"/>
</dbReference>
<feature type="compositionally biased region" description="Basic residues" evidence="19">
    <location>
        <begin position="47"/>
        <end position="56"/>
    </location>
</feature>
<gene>
    <name evidence="22" type="ORF">PODLI_1B019105</name>
</gene>
<feature type="compositionally biased region" description="Pro residues" evidence="19">
    <location>
        <begin position="68"/>
        <end position="82"/>
    </location>
</feature>
<dbReference type="Gene3D" id="1.10.472.30">
    <property type="entry name" value="Transcription elongation factor S-II, central domain"/>
    <property type="match status" value="1"/>
</dbReference>
<evidence type="ECO:0000256" key="8">
    <source>
        <dbReference type="ARBA" id="ARBA00022771"/>
    </source>
</evidence>
<evidence type="ECO:0000256" key="17">
    <source>
        <dbReference type="PROSITE-ProRule" id="PRU00146"/>
    </source>
</evidence>
<feature type="domain" description="PHD-type" evidence="20">
    <location>
        <begin position="600"/>
        <end position="654"/>
    </location>
</feature>
<evidence type="ECO:0000313" key="22">
    <source>
        <dbReference type="EMBL" id="CAI5778417.1"/>
    </source>
</evidence>
<feature type="region of interest" description="Disordered" evidence="19">
    <location>
        <begin position="1959"/>
        <end position="2007"/>
    </location>
</feature>
<dbReference type="CDD" id="cd15639">
    <property type="entry name" value="PHD_DIDO1_like"/>
    <property type="match status" value="1"/>
</dbReference>
<feature type="region of interest" description="Disordered" evidence="19">
    <location>
        <begin position="810"/>
        <end position="916"/>
    </location>
</feature>
<evidence type="ECO:0000259" key="21">
    <source>
        <dbReference type="PROSITE" id="PS51321"/>
    </source>
</evidence>
<keyword evidence="9" id="KW-0862">Zinc</keyword>
<reference evidence="22" key="1">
    <citation type="submission" date="2022-12" db="EMBL/GenBank/DDBJ databases">
        <authorList>
            <person name="Alioto T."/>
            <person name="Alioto T."/>
            <person name="Gomez Garrido J."/>
        </authorList>
    </citation>
    <scope>NUCLEOTIDE SEQUENCE</scope>
</reference>
<keyword evidence="18" id="KW-0175">Coiled coil</keyword>
<feature type="region of interest" description="Disordered" evidence="19">
    <location>
        <begin position="1856"/>
        <end position="1911"/>
    </location>
</feature>
<dbReference type="GO" id="GO:0008270">
    <property type="term" value="F:zinc ion binding"/>
    <property type="evidence" value="ECO:0007669"/>
    <property type="project" value="UniProtKB-KW"/>
</dbReference>
<feature type="compositionally biased region" description="Pro residues" evidence="19">
    <location>
        <begin position="1604"/>
        <end position="1614"/>
    </location>
</feature>
<evidence type="ECO:0000256" key="7">
    <source>
        <dbReference type="ARBA" id="ARBA00022723"/>
    </source>
</evidence>
<dbReference type="InterPro" id="IPR012921">
    <property type="entry name" value="SPOC_C"/>
</dbReference>
<comment type="subcellular location">
    <subcellularLocation>
        <location evidence="1">Cytoplasm</location>
        <location evidence="1">Cytoskeleton</location>
        <location evidence="1">Spindle</location>
    </subcellularLocation>
</comment>
<feature type="region of interest" description="Disordered" evidence="19">
    <location>
        <begin position="408"/>
        <end position="487"/>
    </location>
</feature>
<sequence>MAASPSAAASRHGEGLHAPHGVPPPPFPPLTGDPLPTGAAILLTDRARRRRRRLLRRAFNARPRHLLRPPPPCAALAPAPPPHPRRRPLAGRASPQRAPPRAQLPRAAILATGSSQPRRGRSNKSEGSREGRRGGGGGNGNGGLRRRRSSRLRPREGERRRHRGGNALPFSPIPSLFAPPSFLRPSFSLLYDLLKLHDPSSSDSWDVATASSSETQGSLVKAAKPSAALLVSESTGWHQDELCASDFPRTACTVGLMLSDLLLPSSDSSFGLSQEGEKILASSNAMSGVTYGNSVITGVKEENLESLALDSESNMETRSLALDDKSEQSNDDEQKTIKPTSKEFKKTWGFRRTTIAKREGLGDAEMDITEQSSPQQQSLALRRSGRQPKRTERVEEFLTTVRRRGRKNLPTALEDLSEPASCHVTDIETASEGSVESMSDVKAMSQKCHSKDSKGQPAGKGRTTKEHDYEEREDDSSDSDSDGLTLKELQNRLRKKCVEQKPTELTLKELQNRLRKKHQEQNPTETVDVQAGNQIKTEIAVKQEPESIGNTETGDQGTVPKEMSEAVQVKKEGRSPAHTGDEPEESKKRKSESEVYDPSTLYCICQQPHNNRFMICCDRCEEWFHGNCVGISEARGRLLERNGEDYICPNCTILQVHDETVMDADQQQTMLGQVTGDGTELTSIGTVEQKSIEDQGIKGRIEKAANPSGKKKLKIFQPVVEEPEAASCIGPGCSNVAQSGSVYCGHECILKHAAATMKFLSEGKEQKPKEKTKPKVERAVAVKPQPMAGIRPLSAQKRPAPDKREIIMKKTVAAPVKTEANTQTVAKEPASESSTPSWASDHNYNAVKPEKTPAISSSLLFKSQKEERKNEDKPAESSVASKKMVVSTTAASQPASAVSTQSRNLPLKKPSTFTSSKHPIKYSAAGFKGVIPKKSSLSTGPPASSNVPSSKPSPLSYGTPSVYKKTISSSSIGGGLRKPMVSSASSTTSSATQAKSASASQSQPNSQIRQNIRRSLKEILWKRVNDSDDLAMTESEVGKIALNIEKEMFNLFQATDNRYKSKYRSIMFNLKDPKNQGLFHRVLREDLPLSRLVRMKPEELVSKELSTWKEKPAKAVMAARRKSFENKKSAVKQEPIPDANMEDSPPVSDSDEQQEADRAAPEKSSAPILDVFSSMLQDTTSQHRAHLFDLNCKICTGQMSASDEEPASKKLKSSSVKKAEPKPEMKSKFESSTPTDEVEAAKEEEMETAAEPVVESVAEVVPQPSIEKAYIPLTQGQSNPLSSLPNESSLYPTSYAGGVITTVTVSGKDPRTAMSTLSTSASTVTSALHPNPASDKGSVGESKPEISRNTVAAPKSILTKPSSSSDPRYLAAQPSLNVSMSEIRSPQEGDTSVFLSRLNTIWKGFINMQSVAKFVTKAYPVSGSFDYLSEDLPDTIHIGGRISPKTVWDYIGKLKSSVSKELCLIRFHPATEEEVPSYISLYSYFSSRGRFGVVANNNRHVKDLYLIPLSAKDPIPSKLLPFEGPGLESARPNLILGLVICQKTKRPAAVLETEKMEEKKSRIQLQEETEVSAYPKGNMASQQEKKPAKFSLYTGETIVSTTPPGSPPPPPPEPTSALKILSSIKSGSSATVAQSSASVLGINTATASSTASSSSKSATPLDHILQTLFGKKKSFDPVSKDSEGAQTEMQTVGEEGLPAAPILDPIVQQFGQMSKDKAIEEEEDDRPYDPEEEYAPQKAFEMQSCESGLEKRCETSEQEDEAYDPEDETILEEAKVTVDDLPNKMFSESKSHSLTASSSFVPDVSAPPSLVEQQKMLEELNKQIEEQKRQLEEQEEALRQQRAAVGVSMAHFSVSDALMSPPPKSSLAKNELFQHEKQTTEKSELPTSTSQTQLLNQGSDPRQSRDPRQARRILTECNESADSNVKQHVIESPTVQIPPPSYAGPLQTALDKADKTLISVPHPSHKDTWVTSEKSSVMSEQDVPTINPENAPQVHQETVNKPASIETSTTAPVRKVLLPTPVNPCFLPTFSSPNSVQSVAWSNESQEKNVPGVARDSFPSPVFPSQEKAPGHFETERGLSHYEDQRNPQPCHFYEQMESPTIKNDEERGGPPFSSLGHKSGPPLMSGAPDFHGQRGLPQQFTEGHNPLPNNDGQRGPPPNRFGAPRAPIPSLFSAQHGPPPPHFGDNRGPSQSFPDGPREIAPSQFEEHREPHMEHRDSQYADPQYHEMSGGPGQFEGPEPPQFMGNRGPSPFPFGNPRRPPPNQFKGQRGGPSPQFGGPRGPSPNHFGGSRGPPPNQFEGQRGPAPSHMPGPRGLLPPPFEERRGSPPPRFPNQRGPAPHQFGGPRGPAPGLFPEKNEPPPNRHNFPGQSQQGMKPSPRPLLDLPSHPPQHRKEMWDETGPPASHPNTSGQGSETEAQWSASDFRDGRSNDYRAQTFEGRQRERFEGGNKEKILEQSDQSDNRSNRVTDDRRRDRDHNWAWERDRGRNWNRGREREWERHKEKDWDKNRERNYNKDRDRDSERGKDWERTRERARTRDGDTYRRRDRSRSRDRDYDRFRDRERARSRDRERDRERDRDRDKDRARDRKDRSKSKECDKDSKQETQTGGQRASHAEASSAKQT</sequence>
<evidence type="ECO:0000256" key="14">
    <source>
        <dbReference type="ARBA" id="ARBA00065323"/>
    </source>
</evidence>
<feature type="region of interest" description="Disordered" evidence="19">
    <location>
        <begin position="1715"/>
        <end position="1768"/>
    </location>
</feature>
<keyword evidence="4" id="KW-1017">Isopeptide bond</keyword>
<evidence type="ECO:0000256" key="9">
    <source>
        <dbReference type="ARBA" id="ARBA00022833"/>
    </source>
</evidence>
<feature type="compositionally biased region" description="Basic and acidic residues" evidence="19">
    <location>
        <begin position="1217"/>
        <end position="1229"/>
    </location>
</feature>
<dbReference type="Pfam" id="PF07744">
    <property type="entry name" value="SPOC"/>
    <property type="match status" value="1"/>
</dbReference>
<feature type="compositionally biased region" description="Polar residues" evidence="19">
    <location>
        <begin position="886"/>
        <end position="904"/>
    </location>
</feature>
<keyword evidence="23" id="KW-1185">Reference proteome</keyword>
<evidence type="ECO:0000256" key="5">
    <source>
        <dbReference type="ARBA" id="ARBA00022553"/>
    </source>
</evidence>
<feature type="region of interest" description="Disordered" evidence="19">
    <location>
        <begin position="2493"/>
        <end position="2623"/>
    </location>
</feature>
<evidence type="ECO:0000313" key="23">
    <source>
        <dbReference type="Proteomes" id="UP001178461"/>
    </source>
</evidence>
<feature type="compositionally biased region" description="Polar residues" evidence="19">
    <location>
        <begin position="2406"/>
        <end position="2422"/>
    </location>
</feature>
<dbReference type="PROSITE" id="PS01359">
    <property type="entry name" value="ZF_PHD_1"/>
    <property type="match status" value="1"/>
</dbReference>
<keyword evidence="2" id="KW-0488">Methylation</keyword>
<dbReference type="InterPro" id="IPR013083">
    <property type="entry name" value="Znf_RING/FYVE/PHD"/>
</dbReference>
<feature type="compositionally biased region" description="Basic and acidic residues" evidence="19">
    <location>
        <begin position="562"/>
        <end position="593"/>
    </location>
</feature>
<evidence type="ECO:0000256" key="12">
    <source>
        <dbReference type="ARBA" id="ARBA00023212"/>
    </source>
</evidence>
<feature type="region of interest" description="Disordered" evidence="19">
    <location>
        <begin position="1"/>
        <end position="171"/>
    </location>
</feature>
<feature type="region of interest" description="Disordered" evidence="19">
    <location>
        <begin position="513"/>
        <end position="593"/>
    </location>
</feature>
<dbReference type="InterPro" id="IPR001965">
    <property type="entry name" value="Znf_PHD"/>
</dbReference>
<dbReference type="InterPro" id="IPR011011">
    <property type="entry name" value="Znf_FYVE_PHD"/>
</dbReference>
<dbReference type="SUPFAM" id="SSF57903">
    <property type="entry name" value="FYVE/PHD zinc finger"/>
    <property type="match status" value="1"/>
</dbReference>
<evidence type="ECO:0000256" key="6">
    <source>
        <dbReference type="ARBA" id="ARBA00022703"/>
    </source>
</evidence>
<dbReference type="InterPro" id="IPR019787">
    <property type="entry name" value="Znf_PHD-finger"/>
</dbReference>
<feature type="compositionally biased region" description="Polar residues" evidence="19">
    <location>
        <begin position="369"/>
        <end position="379"/>
    </location>
</feature>
<feature type="compositionally biased region" description="Basic and acidic residues" evidence="19">
    <location>
        <begin position="2069"/>
        <end position="2086"/>
    </location>
</feature>
<feature type="compositionally biased region" description="Polar residues" evidence="19">
    <location>
        <begin position="521"/>
        <end position="536"/>
    </location>
</feature>
<dbReference type="Gene3D" id="3.30.40.10">
    <property type="entry name" value="Zinc/RING finger domain, C3HC4 (zinc finger)"/>
    <property type="match status" value="1"/>
</dbReference>
<dbReference type="SMART" id="SM00249">
    <property type="entry name" value="PHD"/>
    <property type="match status" value="1"/>
</dbReference>
<feature type="compositionally biased region" description="Basic and acidic residues" evidence="19">
    <location>
        <begin position="2440"/>
        <end position="2478"/>
    </location>
</feature>
<feature type="region of interest" description="Disordered" evidence="19">
    <location>
        <begin position="309"/>
        <end position="340"/>
    </location>
</feature>
<feature type="region of interest" description="Disordered" evidence="19">
    <location>
        <begin position="1119"/>
        <end position="1166"/>
    </location>
</feature>
<dbReference type="Proteomes" id="UP001178461">
    <property type="component" value="Chromosome 6"/>
</dbReference>
<evidence type="ECO:0000256" key="2">
    <source>
        <dbReference type="ARBA" id="ARBA00022481"/>
    </source>
</evidence>
<accession>A0AA35PB95</accession>
<feature type="compositionally biased region" description="Polar residues" evidence="19">
    <location>
        <begin position="819"/>
        <end position="843"/>
    </location>
</feature>
<feature type="compositionally biased region" description="Gly residues" evidence="19">
    <location>
        <begin position="134"/>
        <end position="143"/>
    </location>
</feature>
<keyword evidence="5" id="KW-0597">Phosphoprotein</keyword>
<feature type="compositionally biased region" description="Polar residues" evidence="19">
    <location>
        <begin position="935"/>
        <end position="959"/>
    </location>
</feature>
<feature type="domain" description="TFIIS central" evidence="21">
    <location>
        <begin position="1008"/>
        <end position="1128"/>
    </location>
</feature>
<dbReference type="PANTHER" id="PTHR11477:SF13">
    <property type="entry name" value="DEATH-INDUCER OBLITERATOR 1"/>
    <property type="match status" value="1"/>
</dbReference>
<feature type="compositionally biased region" description="Basic and acidic residues" evidence="19">
    <location>
        <begin position="863"/>
        <end position="875"/>
    </location>
</feature>
<dbReference type="EMBL" id="OX395131">
    <property type="protein sequence ID" value="CAI5778417.1"/>
    <property type="molecule type" value="Genomic_DNA"/>
</dbReference>
<dbReference type="GO" id="GO:0005634">
    <property type="term" value="C:nucleus"/>
    <property type="evidence" value="ECO:0007669"/>
    <property type="project" value="TreeGrafter"/>
</dbReference>
<dbReference type="GO" id="GO:0005819">
    <property type="term" value="C:spindle"/>
    <property type="evidence" value="ECO:0007669"/>
    <property type="project" value="UniProtKB-SubCell"/>
</dbReference>
<dbReference type="PROSITE" id="PS50016">
    <property type="entry name" value="ZF_PHD_2"/>
    <property type="match status" value="1"/>
</dbReference>
<dbReference type="Pfam" id="PF07500">
    <property type="entry name" value="TFIIS_M"/>
    <property type="match status" value="1"/>
</dbReference>
<dbReference type="Pfam" id="PF00628">
    <property type="entry name" value="PHD"/>
    <property type="match status" value="1"/>
</dbReference>
<feature type="compositionally biased region" description="Acidic residues" evidence="19">
    <location>
        <begin position="471"/>
        <end position="481"/>
    </location>
</feature>
<evidence type="ECO:0000256" key="4">
    <source>
        <dbReference type="ARBA" id="ARBA00022499"/>
    </source>
</evidence>
<dbReference type="PANTHER" id="PTHR11477">
    <property type="entry name" value="TRANSCRIPTION FACTOR S-II ZINC FINGER DOMAIN-CONTAINING PROTEIN"/>
    <property type="match status" value="1"/>
</dbReference>
<proteinExistence type="predicted"/>
<dbReference type="InterPro" id="IPR033082">
    <property type="entry name" value="DIDO1_PHD"/>
</dbReference>
<keyword evidence="3" id="KW-0963">Cytoplasm</keyword>
<feature type="compositionally biased region" description="Basic and acidic residues" evidence="19">
    <location>
        <begin position="2206"/>
        <end position="2220"/>
    </location>
</feature>
<dbReference type="FunFam" id="3.30.40.10:FF:000225">
    <property type="entry name" value="Death-inducer obliterator 1"/>
    <property type="match status" value="1"/>
</dbReference>
<protein>
    <recommendedName>
        <fullName evidence="15">Death-inducer obliterator 1</fullName>
    </recommendedName>
    <alternativeName>
        <fullName evidence="16">Death-associated transcription factor 1</fullName>
    </alternativeName>
</protein>
<feature type="region of interest" description="Disordered" evidence="19">
    <location>
        <begin position="1312"/>
        <end position="1369"/>
    </location>
</feature>
<feature type="compositionally biased region" description="Polar residues" evidence="19">
    <location>
        <begin position="2137"/>
        <end position="2153"/>
    </location>
</feature>
<feature type="compositionally biased region" description="Basic and acidic residues" evidence="19">
    <location>
        <begin position="123"/>
        <end position="133"/>
    </location>
</feature>
<keyword evidence="6" id="KW-0053">Apoptosis</keyword>
<keyword evidence="8 17" id="KW-0863">Zinc-finger</keyword>
<evidence type="ECO:0000256" key="13">
    <source>
        <dbReference type="ARBA" id="ARBA00023242"/>
    </source>
</evidence>
<feature type="compositionally biased region" description="Low complexity" evidence="19">
    <location>
        <begin position="90"/>
        <end position="111"/>
    </location>
</feature>
<keyword evidence="11" id="KW-0007">Acetylation</keyword>
<dbReference type="SUPFAM" id="SSF46942">
    <property type="entry name" value="Elongation factor TFIIS domain 2"/>
    <property type="match status" value="1"/>
</dbReference>
<evidence type="ECO:0000256" key="10">
    <source>
        <dbReference type="ARBA" id="ARBA00022843"/>
    </source>
</evidence>
<name>A0AA35PB95_9SAUR</name>
<dbReference type="FunFam" id="1.10.472.30:FF:000002">
    <property type="entry name" value="Death-inducer obliterator 1"/>
    <property type="match status" value="1"/>
</dbReference>
<feature type="region of interest" description="Disordered" evidence="19">
    <location>
        <begin position="933"/>
        <end position="1009"/>
    </location>
</feature>
<keyword evidence="7" id="KW-0479">Metal-binding</keyword>
<evidence type="ECO:0000256" key="19">
    <source>
        <dbReference type="SAM" id="MobiDB-lite"/>
    </source>
</evidence>
<feature type="compositionally biased region" description="Basic and acidic residues" evidence="19">
    <location>
        <begin position="1872"/>
        <end position="1884"/>
    </location>
</feature>
<feature type="compositionally biased region" description="Low complexity" evidence="19">
    <location>
        <begin position="32"/>
        <end position="44"/>
    </location>
</feature>
<evidence type="ECO:0000256" key="16">
    <source>
        <dbReference type="ARBA" id="ARBA00083537"/>
    </source>
</evidence>
<feature type="compositionally biased region" description="Basic and acidic residues" evidence="19">
    <location>
        <begin position="321"/>
        <end position="340"/>
    </location>
</feature>
<feature type="compositionally biased region" description="Acidic residues" evidence="19">
    <location>
        <begin position="1719"/>
        <end position="1734"/>
    </location>
</feature>
<feature type="region of interest" description="Disordered" evidence="19">
    <location>
        <begin position="2041"/>
        <end position="2478"/>
    </location>
</feature>
<dbReference type="CDD" id="cd21547">
    <property type="entry name" value="SPOC_DIDO1-like"/>
    <property type="match status" value="1"/>
</dbReference>
<evidence type="ECO:0000256" key="15">
    <source>
        <dbReference type="ARBA" id="ARBA00070872"/>
    </source>
</evidence>
<feature type="compositionally biased region" description="Pro residues" evidence="19">
    <location>
        <begin position="2251"/>
        <end position="2264"/>
    </location>
</feature>
<dbReference type="SMART" id="SM00510">
    <property type="entry name" value="TFS2M"/>
    <property type="match status" value="1"/>
</dbReference>
<organism evidence="22 23">
    <name type="scientific">Podarcis lilfordi</name>
    <name type="common">Lilford's wall lizard</name>
    <dbReference type="NCBI Taxonomy" id="74358"/>
    <lineage>
        <taxon>Eukaryota</taxon>
        <taxon>Metazoa</taxon>
        <taxon>Chordata</taxon>
        <taxon>Craniata</taxon>
        <taxon>Vertebrata</taxon>
        <taxon>Euteleostomi</taxon>
        <taxon>Lepidosauria</taxon>
        <taxon>Squamata</taxon>
        <taxon>Bifurcata</taxon>
        <taxon>Unidentata</taxon>
        <taxon>Episquamata</taxon>
        <taxon>Laterata</taxon>
        <taxon>Lacertibaenia</taxon>
        <taxon>Lacertidae</taxon>
        <taxon>Podarcis</taxon>
    </lineage>
</organism>
<dbReference type="InterPro" id="IPR036575">
    <property type="entry name" value="TFIIS_cen_dom_sf"/>
</dbReference>
<feature type="region of interest" description="Disordered" evidence="19">
    <location>
        <begin position="1200"/>
        <end position="1236"/>
    </location>
</feature>
<dbReference type="InterPro" id="IPR003618">
    <property type="entry name" value="TFIIS_cen_dom"/>
</dbReference>
<feature type="compositionally biased region" description="Polar residues" evidence="19">
    <location>
        <begin position="1969"/>
        <end position="2007"/>
    </location>
</feature>
<feature type="compositionally biased region" description="Polar residues" evidence="19">
    <location>
        <begin position="1885"/>
        <end position="1901"/>
    </location>
</feature>
<evidence type="ECO:0000256" key="1">
    <source>
        <dbReference type="ARBA" id="ARBA00004186"/>
    </source>
</evidence>
<evidence type="ECO:0000259" key="20">
    <source>
        <dbReference type="PROSITE" id="PS50016"/>
    </source>
</evidence>
<keyword evidence="10" id="KW-0832">Ubl conjugation</keyword>
<keyword evidence="12" id="KW-0206">Cytoskeleton</keyword>
<feature type="compositionally biased region" description="Low complexity" evidence="19">
    <location>
        <begin position="1312"/>
        <end position="1327"/>
    </location>
</feature>
<dbReference type="PROSITE" id="PS51321">
    <property type="entry name" value="TFIIS_CENTRAL"/>
    <property type="match status" value="1"/>
</dbReference>
<feature type="compositionally biased region" description="Pro residues" evidence="19">
    <location>
        <begin position="21"/>
        <end position="31"/>
    </location>
</feature>
<dbReference type="GO" id="GO:0097190">
    <property type="term" value="P:apoptotic signaling pathway"/>
    <property type="evidence" value="ECO:0007669"/>
    <property type="project" value="InterPro"/>
</dbReference>
<feature type="compositionally biased region" description="Low complexity" evidence="19">
    <location>
        <begin position="982"/>
        <end position="1003"/>
    </location>
</feature>
<feature type="compositionally biased region" description="Basic and acidic residues" evidence="19">
    <location>
        <begin position="2493"/>
        <end position="2603"/>
    </location>
</feature>
<comment type="subunit">
    <text evidence="14">Interacts specifically (via PHD-type zinc finger) with histone H3 that is trimethylated at 'Lys-4' (H3K4me3), histone phosphorylation at 'Thr-3' or 'Thr-6' disrupts this binding and promotes translocation of DIDO1 from chromatin to the mitotic spindle during mitosis.</text>
</comment>
<keyword evidence="13" id="KW-0539">Nucleus</keyword>
<dbReference type="GO" id="GO:0006351">
    <property type="term" value="P:DNA-templated transcription"/>
    <property type="evidence" value="ECO:0007669"/>
    <property type="project" value="InterPro"/>
</dbReference>
<evidence type="ECO:0000256" key="3">
    <source>
        <dbReference type="ARBA" id="ARBA00022490"/>
    </source>
</evidence>
<feature type="region of interest" description="Disordered" evidence="19">
    <location>
        <begin position="761"/>
        <end position="780"/>
    </location>
</feature>
<feature type="region of interest" description="Disordered" evidence="19">
    <location>
        <begin position="359"/>
        <end position="395"/>
    </location>
</feature>
<feature type="coiled-coil region" evidence="18">
    <location>
        <begin position="1810"/>
        <end position="1844"/>
    </location>
</feature>
<evidence type="ECO:0000256" key="18">
    <source>
        <dbReference type="SAM" id="Coils"/>
    </source>
</evidence>
<feature type="region of interest" description="Disordered" evidence="19">
    <location>
        <begin position="1559"/>
        <end position="1618"/>
    </location>
</feature>